<sequence length="149" mass="15495">MIAAPVLALPSRTFQAEATFLTIGLMNGLPEILHRAGGRSVGPTPASLVLLAIAATQPDGFPEHLTRKETEQSNVMEQISTALAELTAGDLTTRIKADTKNIGSASEDLAKRTEDQANEMGSVTFHIETSSEAMASASEDASALATASA</sequence>
<dbReference type="EMBL" id="BMJV01000004">
    <property type="protein sequence ID" value="GGG72744.1"/>
    <property type="molecule type" value="Genomic_DNA"/>
</dbReference>
<reference evidence="1" key="1">
    <citation type="journal article" date="2014" name="Int. J. Syst. Evol. Microbiol.">
        <title>Complete genome sequence of Corynebacterium casei LMG S-19264T (=DSM 44701T), isolated from a smear-ripened cheese.</title>
        <authorList>
            <consortium name="US DOE Joint Genome Institute (JGI-PGF)"/>
            <person name="Walter F."/>
            <person name="Albersmeier A."/>
            <person name="Kalinowski J."/>
            <person name="Ruckert C."/>
        </authorList>
    </citation>
    <scope>NUCLEOTIDE SEQUENCE</scope>
    <source>
        <strain evidence="1">CGMCC 1.15762</strain>
    </source>
</reference>
<dbReference type="AlphaFoldDB" id="A0A8J2ZK45"/>
<proteinExistence type="predicted"/>
<reference evidence="1" key="2">
    <citation type="submission" date="2020-09" db="EMBL/GenBank/DDBJ databases">
        <authorList>
            <person name="Sun Q."/>
            <person name="Zhou Y."/>
        </authorList>
    </citation>
    <scope>NUCLEOTIDE SEQUENCE</scope>
    <source>
        <strain evidence="1">CGMCC 1.15762</strain>
    </source>
</reference>
<evidence type="ECO:0000313" key="1">
    <source>
        <dbReference type="EMBL" id="GGG72744.1"/>
    </source>
</evidence>
<comment type="caution">
    <text evidence="1">The sequence shown here is derived from an EMBL/GenBank/DDBJ whole genome shotgun (WGS) entry which is preliminary data.</text>
</comment>
<evidence type="ECO:0000313" key="2">
    <source>
        <dbReference type="Proteomes" id="UP000617145"/>
    </source>
</evidence>
<name>A0A8J2ZK45_9RHOB</name>
<accession>A0A8J2ZK45</accession>
<protein>
    <submittedName>
        <fullName evidence="1">Uncharacterized protein</fullName>
    </submittedName>
</protein>
<dbReference type="Proteomes" id="UP000617145">
    <property type="component" value="Unassembled WGS sequence"/>
</dbReference>
<organism evidence="1 2">
    <name type="scientific">Salipiger pallidus</name>
    <dbReference type="NCBI Taxonomy" id="1775170"/>
    <lineage>
        <taxon>Bacteria</taxon>
        <taxon>Pseudomonadati</taxon>
        <taxon>Pseudomonadota</taxon>
        <taxon>Alphaproteobacteria</taxon>
        <taxon>Rhodobacterales</taxon>
        <taxon>Roseobacteraceae</taxon>
        <taxon>Salipiger</taxon>
    </lineage>
</organism>
<gene>
    <name evidence="1" type="ORF">GCM10011415_21090</name>
</gene>
<keyword evidence="2" id="KW-1185">Reference proteome</keyword>